<dbReference type="GO" id="GO:0010485">
    <property type="term" value="F:histone H4 acetyltransferase activity"/>
    <property type="evidence" value="ECO:0007669"/>
    <property type="project" value="InterPro"/>
</dbReference>
<evidence type="ECO:0000259" key="13">
    <source>
        <dbReference type="PROSITE" id="PS51186"/>
    </source>
</evidence>
<evidence type="ECO:0000256" key="1">
    <source>
        <dbReference type="ARBA" id="ARBA00004123"/>
    </source>
</evidence>
<dbReference type="InterPro" id="IPR000182">
    <property type="entry name" value="GNAT_dom"/>
</dbReference>
<gene>
    <name evidence="14" type="ORF">CDD82_767</name>
</gene>
<evidence type="ECO:0000256" key="4">
    <source>
        <dbReference type="ARBA" id="ARBA00012950"/>
    </source>
</evidence>
<dbReference type="InterPro" id="IPR016181">
    <property type="entry name" value="Acyl_CoA_acyltransferase"/>
</dbReference>
<dbReference type="GO" id="GO:0043998">
    <property type="term" value="F:histone H2A acetyltransferase activity"/>
    <property type="evidence" value="ECO:0007669"/>
    <property type="project" value="InterPro"/>
</dbReference>
<feature type="region of interest" description="Disordered" evidence="12">
    <location>
        <begin position="1"/>
        <end position="33"/>
    </location>
</feature>
<dbReference type="PANTHER" id="PTHR20531">
    <property type="entry name" value="N-ALPHA-ACETYLTRANSFERASE 40"/>
    <property type="match status" value="1"/>
</dbReference>
<dbReference type="SUPFAM" id="SSF55729">
    <property type="entry name" value="Acyl-CoA N-acyltransferases (Nat)"/>
    <property type="match status" value="1"/>
</dbReference>
<dbReference type="OrthoDB" id="424551at2759"/>
<dbReference type="GO" id="GO:0005737">
    <property type="term" value="C:cytoplasm"/>
    <property type="evidence" value="ECO:0007669"/>
    <property type="project" value="UniProtKB-SubCell"/>
</dbReference>
<dbReference type="Proteomes" id="UP000224854">
    <property type="component" value="Unassembled WGS sequence"/>
</dbReference>
<proteinExistence type="inferred from homology"/>
<evidence type="ECO:0000256" key="3">
    <source>
        <dbReference type="ARBA" id="ARBA00008870"/>
    </source>
</evidence>
<accession>A0A2C5ZVP4</accession>
<evidence type="ECO:0000256" key="9">
    <source>
        <dbReference type="ARBA" id="ARBA00023315"/>
    </source>
</evidence>
<evidence type="ECO:0000256" key="5">
    <source>
        <dbReference type="ARBA" id="ARBA00015043"/>
    </source>
</evidence>
<dbReference type="EC" id="2.3.1.257" evidence="4"/>
<name>A0A2C5ZVP4_9HYPO</name>
<dbReference type="AlphaFoldDB" id="A0A2C5ZVP4"/>
<feature type="domain" description="N-acetyltransferase" evidence="13">
    <location>
        <begin position="65"/>
        <end position="232"/>
    </location>
</feature>
<evidence type="ECO:0000256" key="2">
    <source>
        <dbReference type="ARBA" id="ARBA00004496"/>
    </source>
</evidence>
<comment type="catalytic activity">
    <reaction evidence="10">
        <text>N-terminal L-seryl-[histone H2A] + acetyl-CoA = N-terminal N(alpha)-acetyl-L-seryl-[histone H2A] + CoA + H(+)</text>
        <dbReference type="Rhea" id="RHEA:50600"/>
        <dbReference type="Rhea" id="RHEA-COMP:12742"/>
        <dbReference type="Rhea" id="RHEA-COMP:12744"/>
        <dbReference type="ChEBI" id="CHEBI:15378"/>
        <dbReference type="ChEBI" id="CHEBI:57287"/>
        <dbReference type="ChEBI" id="CHEBI:57288"/>
        <dbReference type="ChEBI" id="CHEBI:64738"/>
        <dbReference type="ChEBI" id="CHEBI:83690"/>
        <dbReference type="EC" id="2.3.1.257"/>
    </reaction>
</comment>
<evidence type="ECO:0000256" key="6">
    <source>
        <dbReference type="ARBA" id="ARBA00022490"/>
    </source>
</evidence>
<dbReference type="EMBL" id="NJEU01000012">
    <property type="protein sequence ID" value="PHH83451.1"/>
    <property type="molecule type" value="Genomic_DNA"/>
</dbReference>
<keyword evidence="6" id="KW-0963">Cytoplasm</keyword>
<dbReference type="PANTHER" id="PTHR20531:SF1">
    <property type="entry name" value="N-ALPHA-ACETYLTRANSFERASE 40"/>
    <property type="match status" value="1"/>
</dbReference>
<evidence type="ECO:0000256" key="11">
    <source>
        <dbReference type="ARBA" id="ARBA00049524"/>
    </source>
</evidence>
<comment type="similarity">
    <text evidence="3">Belongs to the acetyltransferase family. NAA40 subfamily.</text>
</comment>
<keyword evidence="7" id="KW-0808">Transferase</keyword>
<comment type="catalytic activity">
    <reaction evidence="11">
        <text>N-terminal L-seryl-[histone H4] + acetyl-CoA = N-terminal N(alpha)-acetyl-L-seryl-[histone H4] + CoA + H(+)</text>
        <dbReference type="Rhea" id="RHEA:50596"/>
        <dbReference type="Rhea" id="RHEA-COMP:12740"/>
        <dbReference type="Rhea" id="RHEA-COMP:12743"/>
        <dbReference type="ChEBI" id="CHEBI:15378"/>
        <dbReference type="ChEBI" id="CHEBI:57287"/>
        <dbReference type="ChEBI" id="CHEBI:57288"/>
        <dbReference type="ChEBI" id="CHEBI:64738"/>
        <dbReference type="ChEBI" id="CHEBI:83690"/>
        <dbReference type="EC" id="2.3.1.257"/>
    </reaction>
</comment>
<keyword evidence="9" id="KW-0012">Acyltransferase</keyword>
<keyword evidence="8" id="KW-0539">Nucleus</keyword>
<dbReference type="Pfam" id="PF00583">
    <property type="entry name" value="Acetyltransf_1"/>
    <property type="match status" value="1"/>
</dbReference>
<comment type="caution">
    <text evidence="14">The sequence shown here is derived from an EMBL/GenBank/DDBJ whole genome shotgun (WGS) entry which is preliminary data.</text>
</comment>
<comment type="subcellular location">
    <subcellularLocation>
        <location evidence="2">Cytoplasm</location>
    </subcellularLocation>
    <subcellularLocation>
        <location evidence="1">Nucleus</location>
    </subcellularLocation>
</comment>
<evidence type="ECO:0000256" key="10">
    <source>
        <dbReference type="ARBA" id="ARBA00047821"/>
    </source>
</evidence>
<feature type="compositionally biased region" description="Polar residues" evidence="12">
    <location>
        <begin position="1"/>
        <end position="16"/>
    </location>
</feature>
<dbReference type="GO" id="GO:0005634">
    <property type="term" value="C:nucleus"/>
    <property type="evidence" value="ECO:0007669"/>
    <property type="project" value="UniProtKB-SubCell"/>
</dbReference>
<reference evidence="14 15" key="1">
    <citation type="submission" date="2017-06" db="EMBL/GenBank/DDBJ databases">
        <title>Ant-infecting Ophiocordyceps genomes reveal a high diversity of potential behavioral manipulation genes and a possible major role for enterotoxins.</title>
        <authorList>
            <person name="De Bekker C."/>
            <person name="Evans H.C."/>
            <person name="Brachmann A."/>
            <person name="Hughes D.P."/>
        </authorList>
    </citation>
    <scope>NUCLEOTIDE SEQUENCE [LARGE SCALE GENOMIC DNA]</scope>
    <source>
        <strain evidence="14 15">1348a</strain>
    </source>
</reference>
<evidence type="ECO:0000256" key="12">
    <source>
        <dbReference type="SAM" id="MobiDB-lite"/>
    </source>
</evidence>
<sequence>MTASTQDEVRQVPQTAERSEASDAIDEANEKSSHDFVRDYLQPSSQAWPTWTDARSGNSFTLSLERAGDLSRPDMQACFDLIQATSGNDYRSSAVGWHPAAKKREMASPELRYVLVRDDGGHVGGFASLMPTYENDEPVVYLYEIHLEPRLQGTGLGTHLMELVMQVADKIPSVTKVMLTCFTSNKRARAFYDGLGFVIDDASPRQRKLRAGRIVFPDYGMIEAFAATMPRRHD</sequence>
<dbReference type="InterPro" id="IPR039949">
    <property type="entry name" value="NAA40"/>
</dbReference>
<evidence type="ECO:0000313" key="15">
    <source>
        <dbReference type="Proteomes" id="UP000224854"/>
    </source>
</evidence>
<keyword evidence="15" id="KW-1185">Reference proteome</keyword>
<dbReference type="PROSITE" id="PS51186">
    <property type="entry name" value="GNAT"/>
    <property type="match status" value="1"/>
</dbReference>
<dbReference type="CDD" id="cd04301">
    <property type="entry name" value="NAT_SF"/>
    <property type="match status" value="1"/>
</dbReference>
<protein>
    <recommendedName>
        <fullName evidence="5">N-alpha-acetyltransferase 40</fullName>
        <ecNumber evidence="4">2.3.1.257</ecNumber>
    </recommendedName>
</protein>
<organism evidence="14 15">
    <name type="scientific">Ophiocordyceps australis</name>
    <dbReference type="NCBI Taxonomy" id="1399860"/>
    <lineage>
        <taxon>Eukaryota</taxon>
        <taxon>Fungi</taxon>
        <taxon>Dikarya</taxon>
        <taxon>Ascomycota</taxon>
        <taxon>Pezizomycotina</taxon>
        <taxon>Sordariomycetes</taxon>
        <taxon>Hypocreomycetidae</taxon>
        <taxon>Hypocreales</taxon>
        <taxon>Ophiocordycipitaceae</taxon>
        <taxon>Ophiocordyceps</taxon>
    </lineage>
</organism>
<evidence type="ECO:0000313" key="14">
    <source>
        <dbReference type="EMBL" id="PHH83451.1"/>
    </source>
</evidence>
<dbReference type="GO" id="GO:1990189">
    <property type="term" value="F:protein N-terminal-serine acetyltransferase activity"/>
    <property type="evidence" value="ECO:0007669"/>
    <property type="project" value="UniProtKB-EC"/>
</dbReference>
<evidence type="ECO:0000256" key="8">
    <source>
        <dbReference type="ARBA" id="ARBA00023242"/>
    </source>
</evidence>
<dbReference type="Gene3D" id="3.40.630.30">
    <property type="match status" value="1"/>
</dbReference>
<evidence type="ECO:0000256" key="7">
    <source>
        <dbReference type="ARBA" id="ARBA00022679"/>
    </source>
</evidence>